<feature type="domain" description="Lantibiotic dehydratase N-terminal" evidence="2">
    <location>
        <begin position="37"/>
        <end position="243"/>
    </location>
</feature>
<evidence type="ECO:0000256" key="1">
    <source>
        <dbReference type="SAM" id="MobiDB-lite"/>
    </source>
</evidence>
<feature type="domain" description="Lantibiotic dehydratase N-terminal" evidence="2">
    <location>
        <begin position="262"/>
        <end position="630"/>
    </location>
</feature>
<dbReference type="InterPro" id="IPR006827">
    <property type="entry name" value="Lant_deHydtase_N"/>
</dbReference>
<dbReference type="Proteomes" id="UP000675409">
    <property type="component" value="Unassembled WGS sequence"/>
</dbReference>
<dbReference type="RefSeq" id="WP_201847335.1">
    <property type="nucleotide sequence ID" value="NZ_JABBYC010000018.1"/>
</dbReference>
<dbReference type="InterPro" id="IPR023809">
    <property type="entry name" value="Thiopep_bacteriocin_synth_dom"/>
</dbReference>
<organism evidence="4 5">
    <name type="scientific">Myceligenerans indicum</name>
    <dbReference type="NCBI Taxonomy" id="2593663"/>
    <lineage>
        <taxon>Bacteria</taxon>
        <taxon>Bacillati</taxon>
        <taxon>Actinomycetota</taxon>
        <taxon>Actinomycetes</taxon>
        <taxon>Micrococcales</taxon>
        <taxon>Promicromonosporaceae</taxon>
        <taxon>Myceligenerans</taxon>
    </lineage>
</organism>
<reference evidence="4 5" key="1">
    <citation type="journal article" date="2021" name="Arch. Microbiol.">
        <title>Myceligenerans indicum sp. nov., an actinobacterium isolated from mangrove sediment of Sundarbans, India.</title>
        <authorList>
            <person name="Asha K."/>
            <person name="Bhadury P."/>
        </authorList>
    </citation>
    <scope>NUCLEOTIDE SEQUENCE [LARGE SCALE GENOMIC DNA]</scope>
    <source>
        <strain evidence="4 5">I2</strain>
    </source>
</reference>
<keyword evidence="5" id="KW-1185">Reference proteome</keyword>
<dbReference type="EMBL" id="JABBYC010000018">
    <property type="protein sequence ID" value="MBL0886899.1"/>
    <property type="molecule type" value="Genomic_DNA"/>
</dbReference>
<sequence length="836" mass="90462">MIRTAALPVSDQSPVYPGPDARPTDTIDWLTTVWGHESFRRAVENASPDLAAAVAGTLAPGAAPDTRALRRIGLSVARYQLRATTRPSPFGLLAGVGPARFARATSISHQVPQVRIRPDALWLDDQIGRLEADPDVLRHCRVVADETIRRRADMLVLPHRTGIDGPAEARLRATDALVAILGNASAPVAVVHLLDAVGESYPEVPHSVVLKAVVGLVREGFLHTDVRPPSTIADPMGHLAAHRAPAVRAAAETEPDAVMTNWVTGMEATVSTRVARETERALAVMARISPHPHGAPAWREYHARFLETYSLGTLVPVPELVDPATGIGLPAGYRGADAAVAPAALTDRDAYLLALVQRAAAAGAREIVLRAADVDALSVAEPGQVPASTAMNVSVYSRSAAAIDKGDFRVVCGGLSLASGVTLGRFLPLLEPGERDERIAALAALPTLDESAVRVQISSPALRARTQNVTRSVQAASDVIAVGEHHQDATIRLADVAVGATTSRMFLVHVPTGRRIEPFVLNALEPVSATHPVVRFLYELPRAHAVVMAPFSWGAAAGLPFLPRVRTGKVVLSEARWRLDRNDIDRPDVAPPYALDVWLDRWDVPDRVFLGSYDQRLRLDLTEPGHRQLLLKDVTRQGRVTLTEAPDLAEYGWIGYANQLTMEFAATQAPAPAPEPLAGLVLARRGDARHPGSARTCLLKVYTPADLADVVLDGALRAELAREPRITDWWFTRYTDPDDHLRLRLRLHSPDDFGVVARHIAGWVAQARQEGLVRRILWDTDTPETGRYGTGAVLEAAEAFFMADSRAALAQLTRRRTVLPLSIFPQTRRSARGARA</sequence>
<evidence type="ECO:0000259" key="2">
    <source>
        <dbReference type="Pfam" id="PF04738"/>
    </source>
</evidence>
<name>A0ABS1LLK1_9MICO</name>
<accession>A0ABS1LLK1</accession>
<feature type="domain" description="Thiopeptide-type bacteriocin biosynthesis" evidence="3">
    <location>
        <begin position="699"/>
        <end position="816"/>
    </location>
</feature>
<comment type="caution">
    <text evidence="4">The sequence shown here is derived from an EMBL/GenBank/DDBJ whole genome shotgun (WGS) entry which is preliminary data.</text>
</comment>
<dbReference type="Pfam" id="PF04738">
    <property type="entry name" value="Lant_dehydr_N"/>
    <property type="match status" value="2"/>
</dbReference>
<evidence type="ECO:0000259" key="3">
    <source>
        <dbReference type="Pfam" id="PF14028"/>
    </source>
</evidence>
<evidence type="ECO:0000313" key="4">
    <source>
        <dbReference type="EMBL" id="MBL0886899.1"/>
    </source>
</evidence>
<dbReference type="Pfam" id="PF14028">
    <property type="entry name" value="Lant_dehydr_C"/>
    <property type="match status" value="1"/>
</dbReference>
<protein>
    <submittedName>
        <fullName evidence="4">Lantibiotic dehydratase</fullName>
    </submittedName>
</protein>
<proteinExistence type="predicted"/>
<dbReference type="NCBIfam" id="TIGR03891">
    <property type="entry name" value="thiopep_ocin"/>
    <property type="match status" value="1"/>
</dbReference>
<evidence type="ECO:0000313" key="5">
    <source>
        <dbReference type="Proteomes" id="UP000675409"/>
    </source>
</evidence>
<feature type="region of interest" description="Disordered" evidence="1">
    <location>
        <begin position="1"/>
        <end position="22"/>
    </location>
</feature>
<gene>
    <name evidence="4" type="ORF">HGK34_11520</name>
</gene>